<keyword evidence="1" id="KW-0812">Transmembrane</keyword>
<dbReference type="SUPFAM" id="SSF81606">
    <property type="entry name" value="PP2C-like"/>
    <property type="match status" value="1"/>
</dbReference>
<protein>
    <submittedName>
        <fullName evidence="3">Serine/threonine-protein phosphatase</fullName>
    </submittedName>
</protein>
<dbReference type="SMART" id="SM00331">
    <property type="entry name" value="PP2C_SIG"/>
    <property type="match status" value="1"/>
</dbReference>
<keyword evidence="1" id="KW-1133">Transmembrane helix</keyword>
<sequence length="700" mass="76208">MSRFAVKLQCPNPDCLYAENQVGQVTCDRCQSPLTYRYLWAVGRKAAQLAVGTLVDCRYAVVSPQVWLDTQPGLLPEAPVQILDSALPYLRLHSQRLHLPGLFSIHPVGESPIFLLENAPIDATGNLLPLLESAWPAAPAVRQLNWVWQMFQLWQALKPQGVSSSLLVAENLHVEGWRLRLREIVVDASDPVDSIQSEALAHTNPAKARNPLVAMVMGTHADHAPQAAVLEPPESVATLPLTSSFLAARTAPPCLADLANLWQLWAADAHPAIQDSLHQLCGLMRETPETETSMREIAARLNHLLLSEAARLPLQIDLAGATTTGTQRSHNEDACYPLVDGTKSLVPDIPGVGIICDGIGGHEGGEVASQIALRSLQLQLHTWRSELLAQPEPLPPTVIAEQLAGIVRVVNNLIAAQNDLQGREQRQRMGTTLVMAVQPPQTISTAPKGNTHELYLVHVGDSRAYWLTADRCQLLTVDDDVASREVRAGRCLYSQVYAQPNAAALTQALGTREADQISITVQRFVLDEDGILLLCSDGLSDNNLVEQFWASATRPVLQDQLTLKTALQEWIALANRQNGHDNASIVLMHCRLSDAPHLFDPNGKASLTKRSDAATADADLTESAKALLYDDETGTTQPPKAAVLPKQNPAPQKSFDGWLVGLGTAALMFLLGALGYAIWRELAPTRFQPNPTEPAEVQEE</sequence>
<organism evidence="3">
    <name type="scientific">Leptolyngbya sp. NK1-12</name>
    <dbReference type="NCBI Taxonomy" id="2547451"/>
    <lineage>
        <taxon>Bacteria</taxon>
        <taxon>Bacillati</taxon>
        <taxon>Cyanobacteriota</taxon>
        <taxon>Cyanophyceae</taxon>
        <taxon>Leptolyngbyales</taxon>
        <taxon>Leptolyngbyaceae</taxon>
        <taxon>Leptolyngbya group</taxon>
        <taxon>Leptolyngbya</taxon>
    </lineage>
</organism>
<dbReference type="Pfam" id="PF13672">
    <property type="entry name" value="PP2C_2"/>
    <property type="match status" value="1"/>
</dbReference>
<accession>A0AA96WEP1</accession>
<evidence type="ECO:0000256" key="1">
    <source>
        <dbReference type="SAM" id="Phobius"/>
    </source>
</evidence>
<dbReference type="RefSeq" id="WP_316435460.1">
    <property type="nucleotide sequence ID" value="NZ_CP053586.1"/>
</dbReference>
<evidence type="ECO:0000259" key="2">
    <source>
        <dbReference type="PROSITE" id="PS51746"/>
    </source>
</evidence>
<name>A0AA96WEP1_9CYAN</name>
<dbReference type="SMART" id="SM00332">
    <property type="entry name" value="PP2Cc"/>
    <property type="match status" value="1"/>
</dbReference>
<reference evidence="3" key="1">
    <citation type="submission" date="2020-05" db="EMBL/GenBank/DDBJ databases">
        <authorList>
            <person name="Zhu T."/>
            <person name="Keshari N."/>
            <person name="Lu X."/>
        </authorList>
    </citation>
    <scope>NUCLEOTIDE SEQUENCE</scope>
    <source>
        <strain evidence="3">NK1-12</strain>
    </source>
</reference>
<dbReference type="InterPro" id="IPR001932">
    <property type="entry name" value="PPM-type_phosphatase-like_dom"/>
</dbReference>
<proteinExistence type="predicted"/>
<dbReference type="CDD" id="cd00143">
    <property type="entry name" value="PP2Cc"/>
    <property type="match status" value="1"/>
</dbReference>
<gene>
    <name evidence="3" type="ORF">HJG54_13260</name>
</gene>
<feature type="transmembrane region" description="Helical" evidence="1">
    <location>
        <begin position="658"/>
        <end position="679"/>
    </location>
</feature>
<dbReference type="EMBL" id="CP053586">
    <property type="protein sequence ID" value="WNZ23724.1"/>
    <property type="molecule type" value="Genomic_DNA"/>
</dbReference>
<dbReference type="InterPro" id="IPR036457">
    <property type="entry name" value="PPM-type-like_dom_sf"/>
</dbReference>
<dbReference type="PROSITE" id="PS51746">
    <property type="entry name" value="PPM_2"/>
    <property type="match status" value="1"/>
</dbReference>
<keyword evidence="1" id="KW-0472">Membrane</keyword>
<dbReference type="AlphaFoldDB" id="A0AA96WEP1"/>
<dbReference type="Gene3D" id="3.60.40.10">
    <property type="entry name" value="PPM-type phosphatase domain"/>
    <property type="match status" value="1"/>
</dbReference>
<evidence type="ECO:0000313" key="3">
    <source>
        <dbReference type="EMBL" id="WNZ23724.1"/>
    </source>
</evidence>
<feature type="domain" description="PPM-type phosphatase" evidence="2">
    <location>
        <begin position="318"/>
        <end position="590"/>
    </location>
</feature>